<dbReference type="RefSeq" id="WP_072744843.1">
    <property type="nucleotide sequence ID" value="NZ_FQXR01000011.1"/>
</dbReference>
<evidence type="ECO:0000313" key="1">
    <source>
        <dbReference type="EMBL" id="SHI11294.1"/>
    </source>
</evidence>
<gene>
    <name evidence="1" type="ORF">SAMN02745180_02200</name>
</gene>
<evidence type="ECO:0000313" key="2">
    <source>
        <dbReference type="Proteomes" id="UP000184389"/>
    </source>
</evidence>
<keyword evidence="2" id="KW-1185">Reference proteome</keyword>
<sequence>MNINISCHRPVFSDDIIGFNGFEFNKLVCLIADGNLPQGIADGCFLFTEVGTSFKEGDLIITRTKSKPYEYKIKYAEEIESDYFGRVLMATQLFAKEEPCDEYQRFTK</sequence>
<dbReference type="STRING" id="1123281.SAMN02745180_02200"/>
<name>A0A1M5YH95_9FIRM</name>
<reference evidence="1 2" key="1">
    <citation type="submission" date="2016-11" db="EMBL/GenBank/DDBJ databases">
        <authorList>
            <person name="Jaros S."/>
            <person name="Januszkiewicz K."/>
            <person name="Wedrychowicz H."/>
        </authorList>
    </citation>
    <scope>NUCLEOTIDE SEQUENCE [LARGE SCALE GENOMIC DNA]</scope>
    <source>
        <strain evidence="1 2">DSM 13106</strain>
    </source>
</reference>
<proteinExistence type="predicted"/>
<accession>A0A1M5YH95</accession>
<dbReference type="Proteomes" id="UP000184389">
    <property type="component" value="Unassembled WGS sequence"/>
</dbReference>
<dbReference type="AlphaFoldDB" id="A0A1M5YH95"/>
<protein>
    <submittedName>
        <fullName evidence="1">Uncharacterized protein</fullName>
    </submittedName>
</protein>
<organism evidence="1 2">
    <name type="scientific">Sporanaerobacter acetigenes DSM 13106</name>
    <dbReference type="NCBI Taxonomy" id="1123281"/>
    <lineage>
        <taxon>Bacteria</taxon>
        <taxon>Bacillati</taxon>
        <taxon>Bacillota</taxon>
        <taxon>Tissierellia</taxon>
        <taxon>Tissierellales</taxon>
        <taxon>Sporanaerobacteraceae</taxon>
        <taxon>Sporanaerobacter</taxon>
    </lineage>
</organism>
<dbReference type="EMBL" id="FQXR01000011">
    <property type="protein sequence ID" value="SHI11294.1"/>
    <property type="molecule type" value="Genomic_DNA"/>
</dbReference>